<dbReference type="InterPro" id="IPR012340">
    <property type="entry name" value="NA-bd_OB-fold"/>
</dbReference>
<name>A0ABU5JQU6_9BACI</name>
<organism evidence="2 3">
    <name type="scientific">Bacillus bingmayongensis</name>
    <dbReference type="NCBI Taxonomy" id="1150157"/>
    <lineage>
        <taxon>Bacteria</taxon>
        <taxon>Bacillati</taxon>
        <taxon>Bacillota</taxon>
        <taxon>Bacilli</taxon>
        <taxon>Bacillales</taxon>
        <taxon>Bacillaceae</taxon>
        <taxon>Bacillus</taxon>
    </lineage>
</organism>
<dbReference type="Proteomes" id="UP001291930">
    <property type="component" value="Unassembled WGS sequence"/>
</dbReference>
<accession>A0ABU5JQU6</accession>
<sequence length="134" mass="15544">MKRNTLMLCIYVLLVVSFVVLTACTSNEQIENEPANVHQQTEKGAMEGYVMVKNKTVYFIMNKKFETIEELQSYIDQHLHMDIPADTILNFNDKIAYGKLKSGYKIKVWSSQILESYPAKMIVNKFEIVEKNEI</sequence>
<dbReference type="RefSeq" id="WP_374216542.1">
    <property type="nucleotide sequence ID" value="NZ_JAXOVW010000002.1"/>
</dbReference>
<protein>
    <submittedName>
        <fullName evidence="2">DUF3221 domain-containing protein</fullName>
    </submittedName>
</protein>
<keyword evidence="3" id="KW-1185">Reference proteome</keyword>
<proteinExistence type="predicted"/>
<gene>
    <name evidence="2" type="ORF">U2I54_01360</name>
</gene>
<reference evidence="3" key="1">
    <citation type="submission" date="2023-11" db="EMBL/GenBank/DDBJ databases">
        <title>Genome Sequence of Bacillus pseudomycoides stain BUPM19.</title>
        <authorList>
            <person name="Farhat A."/>
        </authorList>
    </citation>
    <scope>NUCLEOTIDE SEQUENCE [LARGE SCALE GENOMIC DNA]</scope>
    <source>
        <strain evidence="3">BUPM19</strain>
    </source>
</reference>
<feature type="signal peptide" evidence="1">
    <location>
        <begin position="1"/>
        <end position="28"/>
    </location>
</feature>
<evidence type="ECO:0000313" key="2">
    <source>
        <dbReference type="EMBL" id="MDZ5605794.1"/>
    </source>
</evidence>
<dbReference type="PROSITE" id="PS51257">
    <property type="entry name" value="PROKAR_LIPOPROTEIN"/>
    <property type="match status" value="1"/>
</dbReference>
<evidence type="ECO:0000313" key="3">
    <source>
        <dbReference type="Proteomes" id="UP001291930"/>
    </source>
</evidence>
<dbReference type="EMBL" id="JAXOVW010000002">
    <property type="protein sequence ID" value="MDZ5605794.1"/>
    <property type="molecule type" value="Genomic_DNA"/>
</dbReference>
<evidence type="ECO:0000256" key="1">
    <source>
        <dbReference type="SAM" id="SignalP"/>
    </source>
</evidence>
<feature type="chain" id="PRO_5045097169" evidence="1">
    <location>
        <begin position="29"/>
        <end position="134"/>
    </location>
</feature>
<comment type="caution">
    <text evidence="2">The sequence shown here is derived from an EMBL/GenBank/DDBJ whole genome shotgun (WGS) entry which is preliminary data.</text>
</comment>
<dbReference type="InterPro" id="IPR021598">
    <property type="entry name" value="DUF3221"/>
</dbReference>
<dbReference type="Gene3D" id="2.40.50.140">
    <property type="entry name" value="Nucleic acid-binding proteins"/>
    <property type="match status" value="1"/>
</dbReference>
<keyword evidence="1" id="KW-0732">Signal</keyword>
<dbReference type="Pfam" id="PF11518">
    <property type="entry name" value="DUF3221"/>
    <property type="match status" value="1"/>
</dbReference>